<reference evidence="9 10" key="1">
    <citation type="submission" date="2013-03" db="EMBL/GenBank/DDBJ databases">
        <title>Draft genome sequence of Gracibacillus halophilus YIM-C55.5, a moderately halophilic and thermophilic organism from the Xiaochaidamu salt lake.</title>
        <authorList>
            <person name="Sugumar T."/>
            <person name="Polireddy D.R."/>
            <person name="Antony A."/>
            <person name="Madhava Y.R."/>
            <person name="Sivakumar N."/>
        </authorList>
    </citation>
    <scope>NUCLEOTIDE SEQUENCE [LARGE SCALE GENOMIC DNA]</scope>
    <source>
        <strain evidence="9 10">YIM-C55.5</strain>
    </source>
</reference>
<feature type="domain" description="Nitroreductase" evidence="8">
    <location>
        <begin position="57"/>
        <end position="141"/>
    </location>
</feature>
<organism evidence="9 10">
    <name type="scientific">Gracilibacillus halophilus YIM-C55.5</name>
    <dbReference type="NCBI Taxonomy" id="1308866"/>
    <lineage>
        <taxon>Bacteria</taxon>
        <taxon>Bacillati</taxon>
        <taxon>Bacillota</taxon>
        <taxon>Bacilli</taxon>
        <taxon>Bacillales</taxon>
        <taxon>Bacillaceae</taxon>
        <taxon>Gracilibacillus</taxon>
    </lineage>
</organism>
<name>N4WQ79_9BACI</name>
<dbReference type="PANTHER" id="PTHR43821:SF1">
    <property type="entry name" value="NAD(P)H NITROREDUCTASE YDJA-RELATED"/>
    <property type="match status" value="1"/>
</dbReference>
<dbReference type="InterPro" id="IPR026021">
    <property type="entry name" value="YdjA-like"/>
</dbReference>
<comment type="similarity">
    <text evidence="2">Belongs to the nitroreductase family.</text>
</comment>
<accession>N4WQ79</accession>
<keyword evidence="7" id="KW-0520">NAD</keyword>
<evidence type="ECO:0000313" key="10">
    <source>
        <dbReference type="Proteomes" id="UP000012283"/>
    </source>
</evidence>
<evidence type="ECO:0000259" key="8">
    <source>
        <dbReference type="Pfam" id="PF00881"/>
    </source>
</evidence>
<dbReference type="AlphaFoldDB" id="N4WQ79"/>
<dbReference type="GO" id="GO:0016491">
    <property type="term" value="F:oxidoreductase activity"/>
    <property type="evidence" value="ECO:0007669"/>
    <property type="project" value="UniProtKB-KW"/>
</dbReference>
<comment type="cofactor">
    <cofactor evidence="1">
        <name>FMN</name>
        <dbReference type="ChEBI" id="CHEBI:58210"/>
    </cofactor>
</comment>
<evidence type="ECO:0000256" key="1">
    <source>
        <dbReference type="ARBA" id="ARBA00001917"/>
    </source>
</evidence>
<dbReference type="EMBL" id="APML01000004">
    <property type="protein sequence ID" value="ENH98297.1"/>
    <property type="molecule type" value="Genomic_DNA"/>
</dbReference>
<dbReference type="STRING" id="1308866.J416_01119"/>
<evidence type="ECO:0000256" key="7">
    <source>
        <dbReference type="ARBA" id="ARBA00023027"/>
    </source>
</evidence>
<dbReference type="InterPro" id="IPR029479">
    <property type="entry name" value="Nitroreductase"/>
</dbReference>
<dbReference type="Pfam" id="PF00881">
    <property type="entry name" value="Nitroreductase"/>
    <property type="match status" value="1"/>
</dbReference>
<keyword evidence="3" id="KW-0285">Flavoprotein</keyword>
<evidence type="ECO:0000256" key="4">
    <source>
        <dbReference type="ARBA" id="ARBA00022643"/>
    </source>
</evidence>
<gene>
    <name evidence="9" type="ORF">J416_01119</name>
</gene>
<dbReference type="eggNOG" id="COG0778">
    <property type="taxonomic scope" value="Bacteria"/>
</dbReference>
<sequence>MSFIDLIKTRRNTKSFKPDPISMDQLYEWLEAGTLAPNHRMTEPWEVLIVGDETRQKLNHKTNFHQAPLVLAVLSKDGRHDFETKENALATACFIQNFQLAAWAEEGVCTFWSSMGSSERNRDILGVPDNYDVIGLFGVGYPVEHVEPKTRIPIQQKVKQLP</sequence>
<proteinExistence type="inferred from homology"/>
<evidence type="ECO:0000256" key="2">
    <source>
        <dbReference type="ARBA" id="ARBA00007118"/>
    </source>
</evidence>
<dbReference type="OrthoDB" id="9804207at2"/>
<evidence type="ECO:0000256" key="5">
    <source>
        <dbReference type="ARBA" id="ARBA00022857"/>
    </source>
</evidence>
<evidence type="ECO:0000256" key="3">
    <source>
        <dbReference type="ARBA" id="ARBA00022630"/>
    </source>
</evidence>
<dbReference type="SUPFAM" id="SSF55469">
    <property type="entry name" value="FMN-dependent nitroreductase-like"/>
    <property type="match status" value="1"/>
</dbReference>
<keyword evidence="4" id="KW-0288">FMN</keyword>
<keyword evidence="5" id="KW-0521">NADP</keyword>
<evidence type="ECO:0000313" key="9">
    <source>
        <dbReference type="EMBL" id="ENH98297.1"/>
    </source>
</evidence>
<keyword evidence="6" id="KW-0560">Oxidoreductase</keyword>
<protein>
    <submittedName>
        <fullName evidence="9">Nitroreductase</fullName>
    </submittedName>
</protein>
<keyword evidence="10" id="KW-1185">Reference proteome</keyword>
<dbReference type="InterPro" id="IPR000415">
    <property type="entry name" value="Nitroreductase-like"/>
</dbReference>
<dbReference type="CDD" id="cd02135">
    <property type="entry name" value="YdjA-like"/>
    <property type="match status" value="1"/>
</dbReference>
<dbReference type="RefSeq" id="WP_003463070.1">
    <property type="nucleotide sequence ID" value="NZ_APML01000004.1"/>
</dbReference>
<comment type="caution">
    <text evidence="9">The sequence shown here is derived from an EMBL/GenBank/DDBJ whole genome shotgun (WGS) entry which is preliminary data.</text>
</comment>
<dbReference type="InterPro" id="IPR052530">
    <property type="entry name" value="NAD(P)H_nitroreductase"/>
</dbReference>
<evidence type="ECO:0000256" key="6">
    <source>
        <dbReference type="ARBA" id="ARBA00023002"/>
    </source>
</evidence>
<dbReference type="PATRIC" id="fig|1308866.3.peg.226"/>
<dbReference type="Gene3D" id="3.40.109.10">
    <property type="entry name" value="NADH Oxidase"/>
    <property type="match status" value="1"/>
</dbReference>
<dbReference type="Proteomes" id="UP000012283">
    <property type="component" value="Unassembled WGS sequence"/>
</dbReference>
<dbReference type="PANTHER" id="PTHR43821">
    <property type="entry name" value="NAD(P)H NITROREDUCTASE YDJA-RELATED"/>
    <property type="match status" value="1"/>
</dbReference>